<dbReference type="NCBIfam" id="TIGR04183">
    <property type="entry name" value="Por_Secre_tail"/>
    <property type="match status" value="1"/>
</dbReference>
<evidence type="ECO:0000259" key="3">
    <source>
        <dbReference type="Pfam" id="PF05572"/>
    </source>
</evidence>
<evidence type="ECO:0000256" key="2">
    <source>
        <dbReference type="SAM" id="SignalP"/>
    </source>
</evidence>
<protein>
    <submittedName>
        <fullName evidence="5">Putative secreted protein (Por secretion system target)</fullName>
    </submittedName>
</protein>
<feature type="domain" description="Secretion system C-terminal sorting" evidence="4">
    <location>
        <begin position="435"/>
        <end position="516"/>
    </location>
</feature>
<evidence type="ECO:0000259" key="4">
    <source>
        <dbReference type="Pfam" id="PF18962"/>
    </source>
</evidence>
<name>A0A4V1KQR2_9FLAO</name>
<keyword evidence="6" id="KW-1185">Reference proteome</keyword>
<evidence type="ECO:0000313" key="5">
    <source>
        <dbReference type="EMBL" id="RXG22302.1"/>
    </source>
</evidence>
<feature type="chain" id="PRO_5020332486" evidence="2">
    <location>
        <begin position="21"/>
        <end position="526"/>
    </location>
</feature>
<dbReference type="GO" id="GO:0008237">
    <property type="term" value="F:metallopeptidase activity"/>
    <property type="evidence" value="ECO:0007669"/>
    <property type="project" value="InterPro"/>
</dbReference>
<dbReference type="SUPFAM" id="SSF55486">
    <property type="entry name" value="Metalloproteases ('zincins'), catalytic domain"/>
    <property type="match status" value="1"/>
</dbReference>
<dbReference type="InterPro" id="IPR024079">
    <property type="entry name" value="MetalloPept_cat_dom_sf"/>
</dbReference>
<accession>A0A4V1KQR2</accession>
<gene>
    <name evidence="5" type="ORF">DSM02_1901</name>
</gene>
<proteinExistence type="predicted"/>
<feature type="signal peptide" evidence="2">
    <location>
        <begin position="1"/>
        <end position="20"/>
    </location>
</feature>
<evidence type="ECO:0000256" key="1">
    <source>
        <dbReference type="ARBA" id="ARBA00022729"/>
    </source>
</evidence>
<reference evidence="5 6" key="1">
    <citation type="submission" date="2018-07" db="EMBL/GenBank/DDBJ databases">
        <title>Leeuwenhoekiella genomics.</title>
        <authorList>
            <person name="Tahon G."/>
            <person name="Willems A."/>
        </authorList>
    </citation>
    <scope>NUCLEOTIDE SEQUENCE [LARGE SCALE GENOMIC DNA]</scope>
    <source>
        <strain evidence="5 6">LMG 29608</strain>
    </source>
</reference>
<keyword evidence="1 2" id="KW-0732">Signal</keyword>
<sequence length="526" mass="57250">MKKRYLFQLALIFCFGTIHSQECGTSAPSVKHTYPTNESSKASVSNYCIDVQFHIVRETNGTNAFAAINRTAIINDLNARYNDHNIFFNNLGTNFINNSNFVNIDNDGEAENLVAINNNQNALNYYIVETLWSTPTGFIAGTALDIPSNHLVIRNDRTLTSTSSHEVGHCLDLYHTHETAFGTENINGNNCGSAGDLVCDTPADPRLGNVNVSAACVYTGGGGYNPLPDNIMSYSMSFCRDDFTNGQGVRMRQALISNSIFQNFVNTFQLSGLEYLCSSGSYSVTGLPTGATINWSTSGNITRNSSQGSNPCTFSRTGTGSTGWIRATISNPGACGNGMVITQNVSLNSQNLDLSVTSVEGEGSAIYVSGYVSGGSSPFKWYINSQLIATTSSRNFSHRYRCEGGSSQMAVTSNCGSDYTYFYEDCTGGGHRMTVYPNPASSELNITLDQGNRIPNYYTSFNAEILSRPKDIGLTLLDFLGRPVIETVFKGPAQEMKMDVSTLPKGVYFLQVIGKDVDERHTVFIE</sequence>
<dbReference type="Gene3D" id="3.40.390.10">
    <property type="entry name" value="Collagenase (Catalytic Domain)"/>
    <property type="match status" value="1"/>
</dbReference>
<dbReference type="OrthoDB" id="6385856at2"/>
<dbReference type="Pfam" id="PF18962">
    <property type="entry name" value="Por_Secre_tail"/>
    <property type="match status" value="1"/>
</dbReference>
<dbReference type="Proteomes" id="UP000289859">
    <property type="component" value="Unassembled WGS sequence"/>
</dbReference>
<organism evidence="5 6">
    <name type="scientific">Leeuwenhoekiella polynyae</name>
    <dbReference type="NCBI Taxonomy" id="1550906"/>
    <lineage>
        <taxon>Bacteria</taxon>
        <taxon>Pseudomonadati</taxon>
        <taxon>Bacteroidota</taxon>
        <taxon>Flavobacteriia</taxon>
        <taxon>Flavobacteriales</taxon>
        <taxon>Flavobacteriaceae</taxon>
        <taxon>Leeuwenhoekiella</taxon>
    </lineage>
</organism>
<dbReference type="EMBL" id="QOVK01000006">
    <property type="protein sequence ID" value="RXG22302.1"/>
    <property type="molecule type" value="Genomic_DNA"/>
</dbReference>
<dbReference type="InterPro" id="IPR008754">
    <property type="entry name" value="Peptidase_M43"/>
</dbReference>
<dbReference type="RefSeq" id="WP_128765369.1">
    <property type="nucleotide sequence ID" value="NZ_JBHUOO010000046.1"/>
</dbReference>
<comment type="caution">
    <text evidence="5">The sequence shown here is derived from an EMBL/GenBank/DDBJ whole genome shotgun (WGS) entry which is preliminary data.</text>
</comment>
<dbReference type="InterPro" id="IPR026444">
    <property type="entry name" value="Secre_tail"/>
</dbReference>
<feature type="domain" description="Peptidase M43 pregnancy-associated plasma-A" evidence="3">
    <location>
        <begin position="158"/>
        <end position="255"/>
    </location>
</feature>
<evidence type="ECO:0000313" key="6">
    <source>
        <dbReference type="Proteomes" id="UP000289859"/>
    </source>
</evidence>
<dbReference type="Pfam" id="PF05572">
    <property type="entry name" value="Peptidase_M43"/>
    <property type="match status" value="1"/>
</dbReference>
<dbReference type="AlphaFoldDB" id="A0A4V1KQR2"/>